<dbReference type="InterPro" id="IPR020904">
    <property type="entry name" value="Sc_DH/Rdtase_CS"/>
</dbReference>
<dbReference type="CDD" id="cd05233">
    <property type="entry name" value="SDR_c"/>
    <property type="match status" value="1"/>
</dbReference>
<keyword evidence="4" id="KW-1185">Reference proteome</keyword>
<dbReference type="SUPFAM" id="SSF51735">
    <property type="entry name" value="NAD(P)-binding Rossmann-fold domains"/>
    <property type="match status" value="1"/>
</dbReference>
<dbReference type="EMBL" id="FNBE01000011">
    <property type="protein sequence ID" value="SDG37257.1"/>
    <property type="molecule type" value="Genomic_DNA"/>
</dbReference>
<dbReference type="Pfam" id="PF13561">
    <property type="entry name" value="adh_short_C2"/>
    <property type="match status" value="1"/>
</dbReference>
<reference evidence="3 4" key="1">
    <citation type="submission" date="2016-10" db="EMBL/GenBank/DDBJ databases">
        <authorList>
            <person name="de Groot N.N."/>
        </authorList>
    </citation>
    <scope>NUCLEOTIDE SEQUENCE [LARGE SCALE GENOMIC DNA]</scope>
    <source>
        <strain evidence="3 4">CGMCC 4.3143</strain>
    </source>
</reference>
<dbReference type="PROSITE" id="PS00061">
    <property type="entry name" value="ADH_SHORT"/>
    <property type="match status" value="1"/>
</dbReference>
<organism evidence="3 4">
    <name type="scientific">Pseudonocardia oroxyli</name>
    <dbReference type="NCBI Taxonomy" id="366584"/>
    <lineage>
        <taxon>Bacteria</taxon>
        <taxon>Bacillati</taxon>
        <taxon>Actinomycetota</taxon>
        <taxon>Actinomycetes</taxon>
        <taxon>Pseudonocardiales</taxon>
        <taxon>Pseudonocardiaceae</taxon>
        <taxon>Pseudonocardia</taxon>
    </lineage>
</organism>
<comment type="similarity">
    <text evidence="1">Belongs to the short-chain dehydrogenases/reductases (SDR) family.</text>
</comment>
<evidence type="ECO:0000313" key="4">
    <source>
        <dbReference type="Proteomes" id="UP000198967"/>
    </source>
</evidence>
<dbReference type="Proteomes" id="UP000198967">
    <property type="component" value="Unassembled WGS sequence"/>
</dbReference>
<dbReference type="InterPro" id="IPR002347">
    <property type="entry name" value="SDR_fam"/>
</dbReference>
<dbReference type="GO" id="GO:0016491">
    <property type="term" value="F:oxidoreductase activity"/>
    <property type="evidence" value="ECO:0007669"/>
    <property type="project" value="UniProtKB-KW"/>
</dbReference>
<proteinExistence type="inferred from homology"/>
<dbReference type="PANTHER" id="PTHR24321:SF8">
    <property type="entry name" value="ESTRADIOL 17-BETA-DEHYDROGENASE 8-RELATED"/>
    <property type="match status" value="1"/>
</dbReference>
<dbReference type="RefSeq" id="WP_093085987.1">
    <property type="nucleotide sequence ID" value="NZ_FNBE01000011.1"/>
</dbReference>
<dbReference type="PRINTS" id="PR00081">
    <property type="entry name" value="GDHRDH"/>
</dbReference>
<dbReference type="STRING" id="366584.SAMN05216377_11197"/>
<evidence type="ECO:0000313" key="3">
    <source>
        <dbReference type="EMBL" id="SDG37257.1"/>
    </source>
</evidence>
<name>A0A1G7TPH0_PSEOR</name>
<dbReference type="Gene3D" id="3.40.50.720">
    <property type="entry name" value="NAD(P)-binding Rossmann-like Domain"/>
    <property type="match status" value="1"/>
</dbReference>
<evidence type="ECO:0000256" key="1">
    <source>
        <dbReference type="ARBA" id="ARBA00006484"/>
    </source>
</evidence>
<accession>A0A1G7TPH0</accession>
<dbReference type="PANTHER" id="PTHR24321">
    <property type="entry name" value="DEHYDROGENASES, SHORT CHAIN"/>
    <property type="match status" value="1"/>
</dbReference>
<protein>
    <submittedName>
        <fullName evidence="3">NAD(P)-dependent dehydrogenase, short-chain alcohol dehydrogenase family</fullName>
    </submittedName>
</protein>
<gene>
    <name evidence="3" type="ORF">SAMN05216377_11197</name>
</gene>
<dbReference type="FunFam" id="3.40.50.720:FF:000084">
    <property type="entry name" value="Short-chain dehydrogenase reductase"/>
    <property type="match status" value="1"/>
</dbReference>
<dbReference type="OrthoDB" id="3206777at2"/>
<evidence type="ECO:0000256" key="2">
    <source>
        <dbReference type="ARBA" id="ARBA00023002"/>
    </source>
</evidence>
<sequence length="265" mass="27660">MSDTPTSGRFADAVAVITGGASGMGLATARRWVADGGKVVLGDLDTDSLERLAEEFGKSAVTMRCDVTSEEDQKTLVDAALSTFGKVDAAVACPAIGGLSSIVNMPVDTWRATLDVTLTGVMLTLKHAGRVMQEGGAMATIASVNATMPGPGFAAYNSAKAGVTMLTQIAAMELAPRRIRVNGVAPGLIQTPMGQGAIDDKDTLADWKANTPLGRFGDPAEVAAVICWLLSREASYITGETVFVDGGTHTRRLPDMGRHLEYDVV</sequence>
<keyword evidence="2" id="KW-0560">Oxidoreductase</keyword>
<dbReference type="AlphaFoldDB" id="A0A1G7TPH0"/>
<dbReference type="InterPro" id="IPR036291">
    <property type="entry name" value="NAD(P)-bd_dom_sf"/>
</dbReference>